<evidence type="ECO:0000313" key="2">
    <source>
        <dbReference type="EMBL" id="CAB4622849.1"/>
    </source>
</evidence>
<keyword evidence="1" id="KW-0812">Transmembrane</keyword>
<dbReference type="EMBL" id="CAEZVD010000066">
    <property type="protein sequence ID" value="CAB4622849.1"/>
    <property type="molecule type" value="Genomic_DNA"/>
</dbReference>
<organism evidence="2">
    <name type="scientific">freshwater metagenome</name>
    <dbReference type="NCBI Taxonomy" id="449393"/>
    <lineage>
        <taxon>unclassified sequences</taxon>
        <taxon>metagenomes</taxon>
        <taxon>ecological metagenomes</taxon>
    </lineage>
</organism>
<protein>
    <submittedName>
        <fullName evidence="2">Unannotated protein</fullName>
    </submittedName>
</protein>
<dbReference type="AlphaFoldDB" id="A0A6J6IE41"/>
<reference evidence="2" key="1">
    <citation type="submission" date="2020-05" db="EMBL/GenBank/DDBJ databases">
        <authorList>
            <person name="Chiriac C."/>
            <person name="Salcher M."/>
            <person name="Ghai R."/>
            <person name="Kavagutti S V."/>
        </authorList>
    </citation>
    <scope>NUCLEOTIDE SEQUENCE</scope>
</reference>
<gene>
    <name evidence="2" type="ORF">UFOPK1909_00682</name>
</gene>
<name>A0A6J6IE41_9ZZZZ</name>
<accession>A0A6J6IE41</accession>
<keyword evidence="1" id="KW-0472">Membrane</keyword>
<feature type="transmembrane region" description="Helical" evidence="1">
    <location>
        <begin position="28"/>
        <end position="46"/>
    </location>
</feature>
<keyword evidence="1" id="KW-1133">Transmembrane helix</keyword>
<evidence type="ECO:0000256" key="1">
    <source>
        <dbReference type="SAM" id="Phobius"/>
    </source>
</evidence>
<sequence>MGASGCLSVITIVALIYGIGTAEENPAILVSILIAATFGVVWVIFIRKSAKSADLKRLDNMSRQLVAFAETIGTKEFPGFSPEKGEIPIYKLQNVALTEFRSTGSSFQGSSQGVSVRLAKGLSYRIGESRGQLTKNPEQLSVIDHGSVTFTNKRIFFVGSNVNREWDFAKLLDVNVGVNGVFVNLAVSNRQKNSGLQATDKSEITPGILAAIAIEAFEKDLENAGKVALQYSEEMKTLLSGRSFPQTEIK</sequence>
<proteinExistence type="predicted"/>